<dbReference type="PANTHER" id="PTHR42781:SF4">
    <property type="entry name" value="SPERMIDINE_PUTRESCINE IMPORT ATP-BINDING PROTEIN POTA"/>
    <property type="match status" value="1"/>
</dbReference>
<reference evidence="10 11" key="1">
    <citation type="submission" date="2018-11" db="EMBL/GenBank/DDBJ databases">
        <authorList>
            <person name="Ye M.-Q."/>
            <person name="Du Z.-J."/>
        </authorList>
    </citation>
    <scope>NUCLEOTIDE SEQUENCE [LARGE SCALE GENOMIC DNA]</scope>
    <source>
        <strain evidence="10 11">U0105</strain>
    </source>
</reference>
<dbReference type="SMART" id="SM00382">
    <property type="entry name" value="AAA"/>
    <property type="match status" value="1"/>
</dbReference>
<dbReference type="GO" id="GO:0005524">
    <property type="term" value="F:ATP binding"/>
    <property type="evidence" value="ECO:0007669"/>
    <property type="project" value="UniProtKB-KW"/>
</dbReference>
<evidence type="ECO:0000256" key="8">
    <source>
        <dbReference type="ARBA" id="ARBA00023136"/>
    </source>
</evidence>
<evidence type="ECO:0000313" key="10">
    <source>
        <dbReference type="EMBL" id="RPJ68547.1"/>
    </source>
</evidence>
<dbReference type="InterPro" id="IPR008995">
    <property type="entry name" value="Mo/tungstate-bd_C_term_dom"/>
</dbReference>
<feature type="domain" description="ABC transporter" evidence="9">
    <location>
        <begin position="2"/>
        <end position="234"/>
    </location>
</feature>
<dbReference type="EMBL" id="RPOK01000001">
    <property type="protein sequence ID" value="RPJ68547.1"/>
    <property type="molecule type" value="Genomic_DNA"/>
</dbReference>
<dbReference type="Pfam" id="PF00005">
    <property type="entry name" value="ABC_tran"/>
    <property type="match status" value="1"/>
</dbReference>
<evidence type="ECO:0000256" key="7">
    <source>
        <dbReference type="ARBA" id="ARBA00023065"/>
    </source>
</evidence>
<dbReference type="AlphaFoldDB" id="A0A3N5Y3E5"/>
<dbReference type="InterPro" id="IPR050093">
    <property type="entry name" value="ABC_SmlMolc_Importer"/>
</dbReference>
<evidence type="ECO:0000256" key="5">
    <source>
        <dbReference type="ARBA" id="ARBA00022840"/>
    </source>
</evidence>
<dbReference type="GO" id="GO:0015408">
    <property type="term" value="F:ABC-type ferric iron transporter activity"/>
    <property type="evidence" value="ECO:0007669"/>
    <property type="project" value="InterPro"/>
</dbReference>
<keyword evidence="7" id="KW-0406">Ion transport</keyword>
<proteinExistence type="predicted"/>
<keyword evidence="4" id="KW-0547">Nucleotide-binding</keyword>
<dbReference type="Gene3D" id="3.40.50.300">
    <property type="entry name" value="P-loop containing nucleotide triphosphate hydrolases"/>
    <property type="match status" value="1"/>
</dbReference>
<organism evidence="10 11">
    <name type="scientific">Alteromonas sediminis</name>
    <dbReference type="NCBI Taxonomy" id="2259342"/>
    <lineage>
        <taxon>Bacteria</taxon>
        <taxon>Pseudomonadati</taxon>
        <taxon>Pseudomonadota</taxon>
        <taxon>Gammaproteobacteria</taxon>
        <taxon>Alteromonadales</taxon>
        <taxon>Alteromonadaceae</taxon>
        <taxon>Alteromonas/Salinimonas group</taxon>
        <taxon>Alteromonas</taxon>
    </lineage>
</organism>
<keyword evidence="11" id="KW-1185">Reference proteome</keyword>
<gene>
    <name evidence="10" type="ORF">DRW07_03835</name>
</gene>
<evidence type="ECO:0000256" key="2">
    <source>
        <dbReference type="ARBA" id="ARBA00022475"/>
    </source>
</evidence>
<dbReference type="GO" id="GO:0016887">
    <property type="term" value="F:ATP hydrolysis activity"/>
    <property type="evidence" value="ECO:0007669"/>
    <property type="project" value="InterPro"/>
</dbReference>
<dbReference type="PROSITE" id="PS50893">
    <property type="entry name" value="ABC_TRANSPORTER_2"/>
    <property type="match status" value="1"/>
</dbReference>
<protein>
    <submittedName>
        <fullName evidence="10">ABC transporter ATP-binding protein</fullName>
    </submittedName>
</protein>
<evidence type="ECO:0000256" key="3">
    <source>
        <dbReference type="ARBA" id="ARBA00022496"/>
    </source>
</evidence>
<dbReference type="RefSeq" id="WP_124026548.1">
    <property type="nucleotide sequence ID" value="NZ_JBHRSN010000005.1"/>
</dbReference>
<keyword evidence="3" id="KW-0410">Iron transport</keyword>
<dbReference type="InterPro" id="IPR027417">
    <property type="entry name" value="P-loop_NTPase"/>
</dbReference>
<dbReference type="GO" id="GO:0015697">
    <property type="term" value="P:quaternary ammonium group transport"/>
    <property type="evidence" value="ECO:0007669"/>
    <property type="project" value="UniProtKB-ARBA"/>
</dbReference>
<name>A0A3N5Y3E5_9ALTE</name>
<dbReference type="CDD" id="cd03259">
    <property type="entry name" value="ABC_Carb_Solutes_like"/>
    <property type="match status" value="1"/>
</dbReference>
<comment type="caution">
    <text evidence="10">The sequence shown here is derived from an EMBL/GenBank/DDBJ whole genome shotgun (WGS) entry which is preliminary data.</text>
</comment>
<evidence type="ECO:0000256" key="1">
    <source>
        <dbReference type="ARBA" id="ARBA00022448"/>
    </source>
</evidence>
<keyword evidence="1" id="KW-0813">Transport</keyword>
<evidence type="ECO:0000259" key="9">
    <source>
        <dbReference type="PROSITE" id="PS50893"/>
    </source>
</evidence>
<dbReference type="OrthoDB" id="9802264at2"/>
<accession>A0A3N5Y3E5</accession>
<dbReference type="InterPro" id="IPR013611">
    <property type="entry name" value="Transp-assoc_OB_typ2"/>
</dbReference>
<evidence type="ECO:0000256" key="6">
    <source>
        <dbReference type="ARBA" id="ARBA00023004"/>
    </source>
</evidence>
<dbReference type="InterPro" id="IPR003439">
    <property type="entry name" value="ABC_transporter-like_ATP-bd"/>
</dbReference>
<dbReference type="SUPFAM" id="SSF52540">
    <property type="entry name" value="P-loop containing nucleoside triphosphate hydrolases"/>
    <property type="match status" value="1"/>
</dbReference>
<keyword evidence="5 10" id="KW-0067">ATP-binding</keyword>
<dbReference type="FunFam" id="3.40.50.300:FF:000425">
    <property type="entry name" value="Probable ABC transporter, ATP-binding subunit"/>
    <property type="match status" value="1"/>
</dbReference>
<dbReference type="PANTHER" id="PTHR42781">
    <property type="entry name" value="SPERMIDINE/PUTRESCINE IMPORT ATP-BINDING PROTEIN POTA"/>
    <property type="match status" value="1"/>
</dbReference>
<keyword evidence="6" id="KW-0408">Iron</keyword>
<sequence>MLNVHDIALSYGTTPVLHSVNFSLLQGQIGCLLGPSGSGKTTLLRAIAGFARVDSGSIEINGQQVSSPATTLAAEKRGVGMVFQDYALFPHLTVEDNVAFGLFKANKVYQKQRVDECLDMTGLGKMHKRYPHELSGGQQQRVAIARALAPKPSLLLLDEPFSSLDVSLRDTLANDIRRVIKDEQITALLVTHDQKEAFAVADEIGVFADGVLQQWGDAGSLYHNPANRFVASFIGEGALVDFASLDKTVLVRPEVVSICAGGQYKGKVVSRYFRGDHFIYALTVEKEQGITLHTELLSCKGELADAVDVDESVSFDVDLNKVTVLER</sequence>
<keyword evidence="2" id="KW-1003">Cell membrane</keyword>
<dbReference type="GO" id="GO:0043190">
    <property type="term" value="C:ATP-binding cassette (ABC) transporter complex"/>
    <property type="evidence" value="ECO:0007669"/>
    <property type="project" value="InterPro"/>
</dbReference>
<dbReference type="PROSITE" id="PS00211">
    <property type="entry name" value="ABC_TRANSPORTER_1"/>
    <property type="match status" value="1"/>
</dbReference>
<evidence type="ECO:0000313" key="11">
    <source>
        <dbReference type="Proteomes" id="UP000275281"/>
    </source>
</evidence>
<keyword evidence="8" id="KW-0472">Membrane</keyword>
<dbReference type="InterPro" id="IPR017871">
    <property type="entry name" value="ABC_transporter-like_CS"/>
</dbReference>
<dbReference type="SUPFAM" id="SSF50331">
    <property type="entry name" value="MOP-like"/>
    <property type="match status" value="1"/>
</dbReference>
<dbReference type="Pfam" id="PF08402">
    <property type="entry name" value="TOBE_2"/>
    <property type="match status" value="1"/>
</dbReference>
<dbReference type="InterPro" id="IPR003593">
    <property type="entry name" value="AAA+_ATPase"/>
</dbReference>
<dbReference type="Proteomes" id="UP000275281">
    <property type="component" value="Unassembled WGS sequence"/>
</dbReference>
<dbReference type="InterPro" id="IPR015853">
    <property type="entry name" value="ABC_transpr_FbpC"/>
</dbReference>
<evidence type="ECO:0000256" key="4">
    <source>
        <dbReference type="ARBA" id="ARBA00022741"/>
    </source>
</evidence>